<dbReference type="EMBL" id="JAFHKU010000061">
    <property type="protein sequence ID" value="MBN3556744.1"/>
    <property type="molecule type" value="Genomic_DNA"/>
</dbReference>
<evidence type="ECO:0000313" key="2">
    <source>
        <dbReference type="Proteomes" id="UP000704529"/>
    </source>
</evidence>
<name>A0AA40ZW60_9SPHN</name>
<dbReference type="AlphaFoldDB" id="A0AA40ZW60"/>
<protein>
    <submittedName>
        <fullName evidence="1">Uncharacterized protein</fullName>
    </submittedName>
</protein>
<organism evidence="1 2">
    <name type="scientific">Sphingomonas yabuuchiae</name>
    <dbReference type="NCBI Taxonomy" id="172044"/>
    <lineage>
        <taxon>Bacteria</taxon>
        <taxon>Pseudomonadati</taxon>
        <taxon>Pseudomonadota</taxon>
        <taxon>Alphaproteobacteria</taxon>
        <taxon>Sphingomonadales</taxon>
        <taxon>Sphingomonadaceae</taxon>
        <taxon>Sphingomonas</taxon>
    </lineage>
</organism>
<evidence type="ECO:0000313" key="1">
    <source>
        <dbReference type="EMBL" id="MBN3556744.1"/>
    </source>
</evidence>
<sequence length="162" mass="16639">MVAAKVQQQMPITASPGQVFQNQAASSGATTCQHVMGGLGAALTNGSQFTSMLRINRSAPDKHMITSKVGMTYSLPDLKGRAVGILVGAPLASGCEGEMIRVAPLNRSCEALATTFPRGSARTQNLSGVSLYDLGEGRGEAMLIDNGAGCVAVTIAGTRPDT</sequence>
<accession>A0AA40ZW60</accession>
<dbReference type="Proteomes" id="UP000704529">
    <property type="component" value="Unassembled WGS sequence"/>
</dbReference>
<comment type="caution">
    <text evidence="1">The sequence shown here is derived from an EMBL/GenBank/DDBJ whole genome shotgun (WGS) entry which is preliminary data.</text>
</comment>
<proteinExistence type="predicted"/>
<gene>
    <name evidence="1" type="ORF">JYA60_00585</name>
</gene>
<reference evidence="1" key="1">
    <citation type="submission" date="2021-01" db="EMBL/GenBank/DDBJ databases">
        <title>Genome Sequencing of Type Strains.</title>
        <authorList>
            <person name="Lemaire J.F."/>
            <person name="Inderbitzin P."/>
            <person name="Collins S.B."/>
            <person name="Wespe N."/>
            <person name="Knight-Connoni V."/>
        </authorList>
    </citation>
    <scope>NUCLEOTIDE SEQUENCE</scope>
    <source>
        <strain evidence="1">DSM 14562</strain>
    </source>
</reference>
<dbReference type="RefSeq" id="WP_184106903.1">
    <property type="nucleotide sequence ID" value="NZ_JACHNX010000033.1"/>
</dbReference>